<dbReference type="GO" id="GO:0016614">
    <property type="term" value="F:oxidoreductase activity, acting on CH-OH group of donors"/>
    <property type="evidence" value="ECO:0007669"/>
    <property type="project" value="InterPro"/>
</dbReference>
<evidence type="ECO:0000256" key="4">
    <source>
        <dbReference type="ARBA" id="ARBA00023002"/>
    </source>
</evidence>
<dbReference type="EMBL" id="ASHM01141390">
    <property type="protein sequence ID" value="PNX61363.1"/>
    <property type="molecule type" value="Genomic_DNA"/>
</dbReference>
<reference evidence="6 7" key="2">
    <citation type="journal article" date="2017" name="Front. Plant Sci.">
        <title>Gene Classification and Mining of Molecular Markers Useful in Red Clover (Trifolium pratense) Breeding.</title>
        <authorList>
            <person name="Istvanek J."/>
            <person name="Dluhosova J."/>
            <person name="Dluhos P."/>
            <person name="Patkova L."/>
            <person name="Nedelnik J."/>
            <person name="Repkova J."/>
        </authorList>
    </citation>
    <scope>NUCLEOTIDE SEQUENCE [LARGE SCALE GENOMIC DNA]</scope>
    <source>
        <strain evidence="7">cv. Tatra</strain>
        <tissue evidence="6">Young leaves</tissue>
    </source>
</reference>
<comment type="similarity">
    <text evidence="1">Belongs to the GMC oxidoreductase family.</text>
</comment>
<dbReference type="PANTHER" id="PTHR46056">
    <property type="entry name" value="LONG-CHAIN-ALCOHOL OXIDASE"/>
    <property type="match status" value="1"/>
</dbReference>
<evidence type="ECO:0000259" key="5">
    <source>
        <dbReference type="Pfam" id="PF05199"/>
    </source>
</evidence>
<evidence type="ECO:0000313" key="6">
    <source>
        <dbReference type="EMBL" id="PNX61363.1"/>
    </source>
</evidence>
<dbReference type="AlphaFoldDB" id="A0A2K3K4Z4"/>
<gene>
    <name evidence="6" type="ORF">L195_g060630</name>
</gene>
<protein>
    <submittedName>
        <fullName evidence="6">Long-chain-alcohol oxidase FAO1-like protein</fullName>
    </submittedName>
</protein>
<comment type="caution">
    <text evidence="6">The sequence shown here is derived from an EMBL/GenBank/DDBJ whole genome shotgun (WGS) entry which is preliminary data.</text>
</comment>
<keyword evidence="2" id="KW-0285">Flavoprotein</keyword>
<evidence type="ECO:0000256" key="1">
    <source>
        <dbReference type="ARBA" id="ARBA00010790"/>
    </source>
</evidence>
<reference evidence="6 7" key="1">
    <citation type="journal article" date="2014" name="Am. J. Bot.">
        <title>Genome assembly and annotation for red clover (Trifolium pratense; Fabaceae).</title>
        <authorList>
            <person name="Istvanek J."/>
            <person name="Jaros M."/>
            <person name="Krenek A."/>
            <person name="Repkova J."/>
        </authorList>
    </citation>
    <scope>NUCLEOTIDE SEQUENCE [LARGE SCALE GENOMIC DNA]</scope>
    <source>
        <strain evidence="7">cv. Tatra</strain>
        <tissue evidence="6">Young leaves</tissue>
    </source>
</reference>
<keyword evidence="4" id="KW-0560">Oxidoreductase</keyword>
<proteinExistence type="inferred from homology"/>
<evidence type="ECO:0000313" key="7">
    <source>
        <dbReference type="Proteomes" id="UP000236291"/>
    </source>
</evidence>
<keyword evidence="3" id="KW-0274">FAD</keyword>
<feature type="domain" description="Glucose-methanol-choline oxidoreductase C-terminal" evidence="5">
    <location>
        <begin position="89"/>
        <end position="117"/>
    </location>
</feature>
<dbReference type="STRING" id="57577.A0A2K3K4Z4"/>
<feature type="non-terminal residue" evidence="6">
    <location>
        <position position="119"/>
    </location>
</feature>
<evidence type="ECO:0000256" key="3">
    <source>
        <dbReference type="ARBA" id="ARBA00022827"/>
    </source>
</evidence>
<accession>A0A2K3K4Z4</accession>
<evidence type="ECO:0000256" key="2">
    <source>
        <dbReference type="ARBA" id="ARBA00022630"/>
    </source>
</evidence>
<name>A0A2K3K4Z4_TRIPR</name>
<dbReference type="Proteomes" id="UP000236291">
    <property type="component" value="Unassembled WGS sequence"/>
</dbReference>
<dbReference type="Pfam" id="PF05199">
    <property type="entry name" value="GMC_oxred_C"/>
    <property type="match status" value="1"/>
</dbReference>
<sequence length="119" mass="13397">MSMGIRTRLQTKNAKLSKNITFNHNNKGQIKWTSNKGRKTGAVEVGTHRSDGQRIRINENISEDEIEEFIDSVCPMDGVLWPGESWNLYSSAHQIGCCRMGVNQNEGVVDENGESWEAE</sequence>
<dbReference type="InterPro" id="IPR007867">
    <property type="entry name" value="GMC_OxRtase_C"/>
</dbReference>
<dbReference type="PANTHER" id="PTHR46056:SF7">
    <property type="entry name" value="LONG-CHAIN-ALCOHOL OXIDASE"/>
    <property type="match status" value="1"/>
</dbReference>
<organism evidence="6 7">
    <name type="scientific">Trifolium pratense</name>
    <name type="common">Red clover</name>
    <dbReference type="NCBI Taxonomy" id="57577"/>
    <lineage>
        <taxon>Eukaryota</taxon>
        <taxon>Viridiplantae</taxon>
        <taxon>Streptophyta</taxon>
        <taxon>Embryophyta</taxon>
        <taxon>Tracheophyta</taxon>
        <taxon>Spermatophyta</taxon>
        <taxon>Magnoliopsida</taxon>
        <taxon>eudicotyledons</taxon>
        <taxon>Gunneridae</taxon>
        <taxon>Pentapetalae</taxon>
        <taxon>rosids</taxon>
        <taxon>fabids</taxon>
        <taxon>Fabales</taxon>
        <taxon>Fabaceae</taxon>
        <taxon>Papilionoideae</taxon>
        <taxon>50 kb inversion clade</taxon>
        <taxon>NPAAA clade</taxon>
        <taxon>Hologalegina</taxon>
        <taxon>IRL clade</taxon>
        <taxon>Trifolieae</taxon>
        <taxon>Trifolium</taxon>
    </lineage>
</organism>